<feature type="compositionally biased region" description="Basic and acidic residues" evidence="1">
    <location>
        <begin position="384"/>
        <end position="404"/>
    </location>
</feature>
<evidence type="ECO:0000256" key="1">
    <source>
        <dbReference type="SAM" id="MobiDB-lite"/>
    </source>
</evidence>
<accession>A0A9D6V153</accession>
<protein>
    <recommendedName>
        <fullName evidence="5">Carboxypeptidase regulatory-like domain-containing protein</fullName>
    </recommendedName>
</protein>
<proteinExistence type="predicted"/>
<keyword evidence="2" id="KW-0812">Transmembrane</keyword>
<dbReference type="Proteomes" id="UP000807825">
    <property type="component" value="Unassembled WGS sequence"/>
</dbReference>
<evidence type="ECO:0000313" key="4">
    <source>
        <dbReference type="Proteomes" id="UP000807825"/>
    </source>
</evidence>
<name>A0A9D6V153_9BACT</name>
<keyword evidence="2" id="KW-1133">Transmembrane helix</keyword>
<evidence type="ECO:0008006" key="5">
    <source>
        <dbReference type="Google" id="ProtNLM"/>
    </source>
</evidence>
<evidence type="ECO:0000313" key="3">
    <source>
        <dbReference type="EMBL" id="MBI5250161.1"/>
    </source>
</evidence>
<evidence type="ECO:0000256" key="2">
    <source>
        <dbReference type="SAM" id="Phobius"/>
    </source>
</evidence>
<gene>
    <name evidence="3" type="ORF">HY912_11765</name>
</gene>
<feature type="compositionally biased region" description="Polar residues" evidence="1">
    <location>
        <begin position="405"/>
        <end position="416"/>
    </location>
</feature>
<reference evidence="3" key="1">
    <citation type="submission" date="2020-07" db="EMBL/GenBank/DDBJ databases">
        <title>Huge and variable diversity of episymbiotic CPR bacteria and DPANN archaea in groundwater ecosystems.</title>
        <authorList>
            <person name="He C.Y."/>
            <person name="Keren R."/>
            <person name="Whittaker M."/>
            <person name="Farag I.F."/>
            <person name="Doudna J."/>
            <person name="Cate J.H.D."/>
            <person name="Banfield J.F."/>
        </authorList>
    </citation>
    <scope>NUCLEOTIDE SEQUENCE</scope>
    <source>
        <strain evidence="3">NC_groundwater_1664_Pr3_B-0.1um_52_9</strain>
    </source>
</reference>
<feature type="region of interest" description="Disordered" evidence="1">
    <location>
        <begin position="384"/>
        <end position="416"/>
    </location>
</feature>
<dbReference type="EMBL" id="JACRDE010000310">
    <property type="protein sequence ID" value="MBI5250161.1"/>
    <property type="molecule type" value="Genomic_DNA"/>
</dbReference>
<dbReference type="AlphaFoldDB" id="A0A9D6V153"/>
<feature type="transmembrane region" description="Helical" evidence="2">
    <location>
        <begin position="20"/>
        <end position="41"/>
    </location>
</feature>
<comment type="caution">
    <text evidence="3">The sequence shown here is derived from an EMBL/GenBank/DDBJ whole genome shotgun (WGS) entry which is preliminary data.</text>
</comment>
<sequence length="416" mass="45527">MVEYETSHCQRSTVIENSVLVYSLLGSILFFFAESCLAASMPGESNPGILYTVTHLHPAAYLILFLIFVLSVANLVFQGFLSFSGWPLSFVAGLLREIPLVRRTKGAAKRSRRLESPDSIVNRPADEAVSAVRRIGKVQARESRIGIPTPLDGMNHPMPAFGQHPGTATGLPRMVENPDANKPAAQEFKFASAVDIPSPEEVERREKEQLVVSGIVKGPDGKGIDSVIVYLTDLEGTRTGQSCRSMHDTGEFKVLINEPGKYILSGYKRGYIMENADPLVLPIESGKIEGLTLRMIPEGCVVQGRVVLDVGLNLLHDFEVKCVCGEGSCSRSSRTDSTGEFRIPGVLVNSKCHIEVRGSDGSMLVKTEPFETVQRKEIYREIQIRAPKDSEDSKSAETWDKELSEQTPSSGSNLAS</sequence>
<keyword evidence="2" id="KW-0472">Membrane</keyword>
<organism evidence="3 4">
    <name type="scientific">Desulfomonile tiedjei</name>
    <dbReference type="NCBI Taxonomy" id="2358"/>
    <lineage>
        <taxon>Bacteria</taxon>
        <taxon>Pseudomonadati</taxon>
        <taxon>Thermodesulfobacteriota</taxon>
        <taxon>Desulfomonilia</taxon>
        <taxon>Desulfomonilales</taxon>
        <taxon>Desulfomonilaceae</taxon>
        <taxon>Desulfomonile</taxon>
    </lineage>
</organism>